<dbReference type="Proteomes" id="UP000039021">
    <property type="component" value="Unassembled WGS sequence"/>
</dbReference>
<proteinExistence type="predicted"/>
<reference evidence="3 4" key="1">
    <citation type="submission" date="2015-03" db="EMBL/GenBank/DDBJ databases">
        <authorList>
            <consortium name="Pathogen Informatics"/>
        </authorList>
    </citation>
    <scope>NUCLEOTIDE SEQUENCE [LARGE SCALE GENOMIC DNA]</scope>
    <source>
        <strain evidence="3">K00500041</strain>
        <strain evidence="4">N09902308</strain>
    </source>
</reference>
<name>A0A0U0SNJ9_MYCTX</name>
<evidence type="ECO:0000313" key="2">
    <source>
        <dbReference type="EMBL" id="COY79469.1"/>
    </source>
</evidence>
<protein>
    <submittedName>
        <fullName evidence="1">Uncharacterized protein</fullName>
    </submittedName>
</protein>
<evidence type="ECO:0000313" key="4">
    <source>
        <dbReference type="Proteomes" id="UP000039021"/>
    </source>
</evidence>
<dbReference type="EMBL" id="CSAE01000762">
    <property type="protein sequence ID" value="COW88221.1"/>
    <property type="molecule type" value="Genomic_DNA"/>
</dbReference>
<dbReference type="Proteomes" id="UP000038802">
    <property type="component" value="Unassembled WGS sequence"/>
</dbReference>
<evidence type="ECO:0000313" key="3">
    <source>
        <dbReference type="Proteomes" id="UP000038802"/>
    </source>
</evidence>
<dbReference type="EMBL" id="CSBK01001535">
    <property type="protein sequence ID" value="COY79469.1"/>
    <property type="molecule type" value="Genomic_DNA"/>
</dbReference>
<reference evidence="1" key="3">
    <citation type="submission" date="2015-03" db="EMBL/GenBank/DDBJ databases">
        <authorList>
            <person name="Murphy D."/>
        </authorList>
    </citation>
    <scope>NUCLEOTIDE SEQUENCE [LARGE SCALE GENOMIC DNA]</scope>
    <source>
        <strain evidence="1">K00500041</strain>
    </source>
</reference>
<organism evidence="1 3">
    <name type="scientific">Mycobacterium tuberculosis</name>
    <dbReference type="NCBI Taxonomy" id="1773"/>
    <lineage>
        <taxon>Bacteria</taxon>
        <taxon>Bacillati</taxon>
        <taxon>Actinomycetota</taxon>
        <taxon>Actinomycetes</taxon>
        <taxon>Mycobacteriales</taxon>
        <taxon>Mycobacteriaceae</taxon>
        <taxon>Mycobacterium</taxon>
        <taxon>Mycobacterium tuberculosis complex</taxon>
    </lineage>
</organism>
<sequence length="107" mass="11736">MDCTNGPKSWLNRALATTRNVVSTMLWCMSNCAPGTSAAVTSAIGSIIRPTSPRRWRRAKVEFNAPRCLAHESPSSVSKLRPAVARIGPYSSDLTYFRRASCSTWST</sequence>
<evidence type="ECO:0000313" key="1">
    <source>
        <dbReference type="EMBL" id="COW88221.1"/>
    </source>
</evidence>
<dbReference type="AlphaFoldDB" id="A0A0U0SNJ9"/>
<reference evidence="2" key="2">
    <citation type="submission" date="2015-03" db="EMBL/GenBank/DDBJ databases">
        <authorList>
            <consortium name="Pathogen Informatics"/>
            <person name="Murphy D."/>
        </authorList>
    </citation>
    <scope>NUCLEOTIDE SEQUENCE</scope>
    <source>
        <strain evidence="2">N09902308</strain>
    </source>
</reference>
<accession>A0A0U0SNJ9</accession>
<gene>
    <name evidence="1" type="ORF">ERS007703_04389</name>
    <name evidence="2" type="ORF">ERS007739_03090</name>
</gene>